<evidence type="ECO:0000313" key="3">
    <source>
        <dbReference type="EMBL" id="TWT29638.1"/>
    </source>
</evidence>
<keyword evidence="1" id="KW-0812">Transmembrane</keyword>
<dbReference type="Proteomes" id="UP000318878">
    <property type="component" value="Unassembled WGS sequence"/>
</dbReference>
<evidence type="ECO:0000256" key="1">
    <source>
        <dbReference type="SAM" id="Phobius"/>
    </source>
</evidence>
<dbReference type="PANTHER" id="PTHR42736:SF1">
    <property type="entry name" value="PROTEIN-GLUTAMINE GAMMA-GLUTAMYLTRANSFERASE"/>
    <property type="match status" value="1"/>
</dbReference>
<comment type="caution">
    <text evidence="3">The sequence shown here is derived from an EMBL/GenBank/DDBJ whole genome shotgun (WGS) entry which is preliminary data.</text>
</comment>
<feature type="transmembrane region" description="Helical" evidence="1">
    <location>
        <begin position="5"/>
        <end position="24"/>
    </location>
</feature>
<feature type="transmembrane region" description="Helical" evidence="1">
    <location>
        <begin position="36"/>
        <end position="54"/>
    </location>
</feature>
<feature type="domain" description="Transglutaminase-like" evidence="2">
    <location>
        <begin position="535"/>
        <end position="607"/>
    </location>
</feature>
<dbReference type="Pfam" id="PF01841">
    <property type="entry name" value="Transglut_core"/>
    <property type="match status" value="1"/>
</dbReference>
<protein>
    <submittedName>
        <fullName evidence="3">Transglutaminase-like superfamily protein</fullName>
    </submittedName>
</protein>
<dbReference type="InterPro" id="IPR038765">
    <property type="entry name" value="Papain-like_cys_pep_sf"/>
</dbReference>
<dbReference type="AlphaFoldDB" id="A0A5C5UU83"/>
<sequence length="762" mass="84594">MGNPFLIRLNAILVTLATVALQLSLHRGALGTWWDWLEVAVVLIVSLLAGRVIIANADPQQTQPTAGAVILLVGALLLHLVIEAALAGFAPALGKTMELQTSLALRNLMIAAAVLAYFPACLRLSLGLSFVLTCFAFIFEIHASITAVCAVYAMIGLWWLIGDYWDRIQGSLPSSAERTVPKTAGLAATGLALLFALTLFCLVDRDQAAIALSGFMPSSGGNQYDSEAAHSGVGDGNDLVAGTEDAMSFGPTESEVFLESQMPSLYDVFNDTYDVPVKSNKKKERQRAVALAPDRLQHRHQKVARSEQSGKEFSLVRKRANQQRRQMEDRTTHALLYVKGRVPQHLRTNIYDRIEGNQLIEAADGTDSLLLLSDIDGKPWIDLPCLVNDSDVAYVEESMLKFINLNSPRIPSPSHFSQLHIPDVDRPDFFRWTDDGVLRLDAARVPSSTVMRQRFFLVADETLRSDRYSRKFAGSRQAPPEDSSTRIRELAEIWTAENTPGWEAITSVVDKLRSDFELQRVADVEFEEDAIEQFLLKTKRGPDYLFAASAALLLRELGYSVRIVSGFYASPDRFVAASGQTPIYTQDAHFWLEVSDGVNWHTVDPSPGYETLAPPRDFKTLVAEAIWSGLLWCWSQKWTLTLSAMLLVAGWLLRGLLFDGAARVADFWTALCDERRRVLHTLYVIQVREKWLGPQRPKGATLQSWLSQKTIVAGEETLRRQAIALCSWALYGGGSTCPVAKSEVDSLRRFASKLSRRSHTLP</sequence>
<feature type="transmembrane region" description="Helical" evidence="1">
    <location>
        <begin position="66"/>
        <end position="90"/>
    </location>
</feature>
<dbReference type="OrthoDB" id="231513at2"/>
<keyword evidence="1" id="KW-1133">Transmembrane helix</keyword>
<dbReference type="RefSeq" id="WP_146436563.1">
    <property type="nucleotide sequence ID" value="NZ_SJPF01000007.1"/>
</dbReference>
<dbReference type="Gene3D" id="3.10.620.30">
    <property type="match status" value="1"/>
</dbReference>
<reference evidence="3 4" key="1">
    <citation type="submission" date="2019-02" db="EMBL/GenBank/DDBJ databases">
        <title>Deep-cultivation of Planctomycetes and their phenomic and genomic characterization uncovers novel biology.</title>
        <authorList>
            <person name="Wiegand S."/>
            <person name="Jogler M."/>
            <person name="Boedeker C."/>
            <person name="Pinto D."/>
            <person name="Vollmers J."/>
            <person name="Rivas-Marin E."/>
            <person name="Kohn T."/>
            <person name="Peeters S.H."/>
            <person name="Heuer A."/>
            <person name="Rast P."/>
            <person name="Oberbeckmann S."/>
            <person name="Bunk B."/>
            <person name="Jeske O."/>
            <person name="Meyerdierks A."/>
            <person name="Storesund J.E."/>
            <person name="Kallscheuer N."/>
            <person name="Luecker S."/>
            <person name="Lage O.M."/>
            <person name="Pohl T."/>
            <person name="Merkel B.J."/>
            <person name="Hornburger P."/>
            <person name="Mueller R.-W."/>
            <person name="Bruemmer F."/>
            <person name="Labrenz M."/>
            <person name="Spormann A.M."/>
            <person name="Op Den Camp H."/>
            <person name="Overmann J."/>
            <person name="Amann R."/>
            <person name="Jetten M.S.M."/>
            <person name="Mascher T."/>
            <person name="Medema M.H."/>
            <person name="Devos D.P."/>
            <person name="Kaster A.-K."/>
            <person name="Ovreas L."/>
            <person name="Rohde M."/>
            <person name="Galperin M.Y."/>
            <person name="Jogler C."/>
        </authorList>
    </citation>
    <scope>NUCLEOTIDE SEQUENCE [LARGE SCALE GENOMIC DNA]</scope>
    <source>
        <strain evidence="3 4">Enr8</strain>
    </source>
</reference>
<keyword evidence="4" id="KW-1185">Reference proteome</keyword>
<evidence type="ECO:0000259" key="2">
    <source>
        <dbReference type="SMART" id="SM00460"/>
    </source>
</evidence>
<proteinExistence type="predicted"/>
<dbReference type="InterPro" id="IPR002931">
    <property type="entry name" value="Transglutaminase-like"/>
</dbReference>
<gene>
    <name evidence="3" type="ORF">Enr8_48260</name>
</gene>
<dbReference type="SUPFAM" id="SSF54001">
    <property type="entry name" value="Cysteine proteinases"/>
    <property type="match status" value="1"/>
</dbReference>
<keyword evidence="1" id="KW-0472">Membrane</keyword>
<feature type="transmembrane region" description="Helical" evidence="1">
    <location>
        <begin position="145"/>
        <end position="165"/>
    </location>
</feature>
<feature type="transmembrane region" description="Helical" evidence="1">
    <location>
        <begin position="110"/>
        <end position="138"/>
    </location>
</feature>
<dbReference type="InterPro" id="IPR052901">
    <property type="entry name" value="Bact_TGase-like"/>
</dbReference>
<organism evidence="3 4">
    <name type="scientific">Blastopirellula retiformator</name>
    <dbReference type="NCBI Taxonomy" id="2527970"/>
    <lineage>
        <taxon>Bacteria</taxon>
        <taxon>Pseudomonadati</taxon>
        <taxon>Planctomycetota</taxon>
        <taxon>Planctomycetia</taxon>
        <taxon>Pirellulales</taxon>
        <taxon>Pirellulaceae</taxon>
        <taxon>Blastopirellula</taxon>
    </lineage>
</organism>
<dbReference type="PANTHER" id="PTHR42736">
    <property type="entry name" value="PROTEIN-GLUTAMINE GAMMA-GLUTAMYLTRANSFERASE"/>
    <property type="match status" value="1"/>
</dbReference>
<name>A0A5C5UU83_9BACT</name>
<evidence type="ECO:0000313" key="4">
    <source>
        <dbReference type="Proteomes" id="UP000318878"/>
    </source>
</evidence>
<dbReference type="EMBL" id="SJPF01000007">
    <property type="protein sequence ID" value="TWT29638.1"/>
    <property type="molecule type" value="Genomic_DNA"/>
</dbReference>
<dbReference type="SMART" id="SM00460">
    <property type="entry name" value="TGc"/>
    <property type="match status" value="1"/>
</dbReference>
<accession>A0A5C5UU83</accession>